<dbReference type="RefSeq" id="WP_166949568.1">
    <property type="nucleotide sequence ID" value="NZ_JAASQI010000002.1"/>
</dbReference>
<name>A0ABX0UWB3_9HYPH</name>
<gene>
    <name evidence="2" type="ORF">FHS82_001069</name>
</gene>
<dbReference type="InterPro" id="IPR013321">
    <property type="entry name" value="Arc_rbn_hlx_hlx"/>
</dbReference>
<reference evidence="2 3" key="1">
    <citation type="submission" date="2020-03" db="EMBL/GenBank/DDBJ databases">
        <title>Genomic Encyclopedia of Type Strains, Phase IV (KMG-IV): sequencing the most valuable type-strain genomes for metagenomic binning, comparative biology and taxonomic classification.</title>
        <authorList>
            <person name="Goeker M."/>
        </authorList>
    </citation>
    <scope>NUCLEOTIDE SEQUENCE [LARGE SCALE GENOMIC DNA]</scope>
    <source>
        <strain evidence="2 3">DSM 103870</strain>
    </source>
</reference>
<dbReference type="SUPFAM" id="SSF47598">
    <property type="entry name" value="Ribbon-helix-helix"/>
    <property type="match status" value="1"/>
</dbReference>
<protein>
    <recommendedName>
        <fullName evidence="1">Arc-like DNA binding domain-containing protein</fullName>
    </recommendedName>
</protein>
<evidence type="ECO:0000313" key="3">
    <source>
        <dbReference type="Proteomes" id="UP001429580"/>
    </source>
</evidence>
<dbReference type="EMBL" id="JAASQI010000002">
    <property type="protein sequence ID" value="NIJ57243.1"/>
    <property type="molecule type" value="Genomic_DNA"/>
</dbReference>
<accession>A0ABX0UWB3</accession>
<feature type="domain" description="Arc-like DNA binding" evidence="1">
    <location>
        <begin position="9"/>
        <end position="45"/>
    </location>
</feature>
<dbReference type="Gene3D" id="1.10.1220.10">
    <property type="entry name" value="Met repressor-like"/>
    <property type="match status" value="1"/>
</dbReference>
<keyword evidence="3" id="KW-1185">Reference proteome</keyword>
<dbReference type="InterPro" id="IPR010985">
    <property type="entry name" value="Ribbon_hlx_hlx"/>
</dbReference>
<dbReference type="Pfam" id="PF03869">
    <property type="entry name" value="Arc"/>
    <property type="match status" value="1"/>
</dbReference>
<proteinExistence type="predicted"/>
<comment type="caution">
    <text evidence="2">The sequence shown here is derived from an EMBL/GenBank/DDBJ whole genome shotgun (WGS) entry which is preliminary data.</text>
</comment>
<dbReference type="InterPro" id="IPR005569">
    <property type="entry name" value="Arc_DNA-bd_dom"/>
</dbReference>
<dbReference type="Proteomes" id="UP001429580">
    <property type="component" value="Unassembled WGS sequence"/>
</dbReference>
<organism evidence="2 3">
    <name type="scientific">Pseudochelatococcus lubricantis</name>
    <dbReference type="NCBI Taxonomy" id="1538102"/>
    <lineage>
        <taxon>Bacteria</taxon>
        <taxon>Pseudomonadati</taxon>
        <taxon>Pseudomonadota</taxon>
        <taxon>Alphaproteobacteria</taxon>
        <taxon>Hyphomicrobiales</taxon>
        <taxon>Chelatococcaceae</taxon>
        <taxon>Pseudochelatococcus</taxon>
    </lineage>
</organism>
<evidence type="ECO:0000259" key="1">
    <source>
        <dbReference type="Pfam" id="PF03869"/>
    </source>
</evidence>
<sequence length="82" mass="8953">MSHTYPSQVMDRVNIRLPDGVREKVKAIAAHNRRSMNAEIVFAIERHLGALDSDGAYEFGHHGPVAATRTDALQGVDPTTQG</sequence>
<evidence type="ECO:0000313" key="2">
    <source>
        <dbReference type="EMBL" id="NIJ57243.1"/>
    </source>
</evidence>